<accession>A0A6A4IKT8</accession>
<evidence type="ECO:0000256" key="20">
    <source>
        <dbReference type="SAM" id="Phobius"/>
    </source>
</evidence>
<comment type="catalytic activity">
    <reaction evidence="10">
        <text>L-lysyl-L-lysine(out) = L-lysyl-L-lysine(in)</text>
        <dbReference type="Rhea" id="RHEA:79403"/>
        <dbReference type="ChEBI" id="CHEBI:229956"/>
    </reaction>
</comment>
<dbReference type="PANTHER" id="PTHR23512">
    <property type="entry name" value="MAJOR FACILITATOR SUPERFAMILY DOMAIN-CONTAINING PROTEIN 1"/>
    <property type="match status" value="1"/>
</dbReference>
<evidence type="ECO:0000256" key="11">
    <source>
        <dbReference type="ARBA" id="ARBA00044903"/>
    </source>
</evidence>
<evidence type="ECO:0000256" key="9">
    <source>
        <dbReference type="ARBA" id="ARBA00044899"/>
    </source>
</evidence>
<comment type="catalytic activity">
    <reaction evidence="12">
        <text>L-histidyl-L-alpha-amino acid(out) = L-histidyl-L-alpha-amino acid(in)</text>
        <dbReference type="Rhea" id="RHEA:79379"/>
        <dbReference type="ChEBI" id="CHEBI:229964"/>
    </reaction>
</comment>
<dbReference type="Gene3D" id="1.20.1250.20">
    <property type="entry name" value="MFS general substrate transporter like domains"/>
    <property type="match status" value="1"/>
</dbReference>
<evidence type="ECO:0000256" key="16">
    <source>
        <dbReference type="ARBA" id="ARBA00045018"/>
    </source>
</evidence>
<comment type="catalytic activity">
    <reaction evidence="7">
        <text>L-alpha-aminoacyl-L-lysine(out) = L-alpha-aminoacyl-L-lysine(in)</text>
        <dbReference type="Rhea" id="RHEA:79383"/>
        <dbReference type="ChEBI" id="CHEBI:229966"/>
    </reaction>
</comment>
<dbReference type="InterPro" id="IPR036259">
    <property type="entry name" value="MFS_trans_sf"/>
</dbReference>
<evidence type="ECO:0000256" key="17">
    <source>
        <dbReference type="ARBA" id="ARBA00045709"/>
    </source>
</evidence>
<dbReference type="GO" id="GO:0022857">
    <property type="term" value="F:transmembrane transporter activity"/>
    <property type="evidence" value="ECO:0007669"/>
    <property type="project" value="InterPro"/>
</dbReference>
<feature type="transmembrane region" description="Helical" evidence="20">
    <location>
        <begin position="462"/>
        <end position="483"/>
    </location>
</feature>
<feature type="transmembrane region" description="Helical" evidence="20">
    <location>
        <begin position="567"/>
        <end position="588"/>
    </location>
</feature>
<evidence type="ECO:0000256" key="10">
    <source>
        <dbReference type="ARBA" id="ARBA00044900"/>
    </source>
</evidence>
<feature type="transmembrane region" description="Helical" evidence="20">
    <location>
        <begin position="118"/>
        <end position="140"/>
    </location>
</feature>
<gene>
    <name evidence="21" type="ORF">BT96DRAFT_870996</name>
</gene>
<comment type="catalytic activity">
    <reaction evidence="2">
        <text>L-lysyl-L-alanine(out) = L-lysyl-L-alanine(in)</text>
        <dbReference type="Rhea" id="RHEA:79399"/>
        <dbReference type="ChEBI" id="CHEBI:229954"/>
    </reaction>
</comment>
<evidence type="ECO:0000256" key="19">
    <source>
        <dbReference type="SAM" id="MobiDB-lite"/>
    </source>
</evidence>
<comment type="subcellular location">
    <subcellularLocation>
        <location evidence="1">Membrane</location>
        <topology evidence="1">Multi-pass membrane protein</topology>
    </subcellularLocation>
</comment>
<dbReference type="InterPro" id="IPR052187">
    <property type="entry name" value="MFSD1"/>
</dbReference>
<dbReference type="GO" id="GO:0016020">
    <property type="term" value="C:membrane"/>
    <property type="evidence" value="ECO:0007669"/>
    <property type="project" value="UniProtKB-SubCell"/>
</dbReference>
<comment type="catalytic activity">
    <reaction evidence="9">
        <text>L-arginyl-L-alpha-amino acid(out) = L-arginyl-L-alpha-amino acid(in)</text>
        <dbReference type="Rhea" id="RHEA:79371"/>
        <dbReference type="ChEBI" id="CHEBI:84315"/>
    </reaction>
</comment>
<evidence type="ECO:0000256" key="2">
    <source>
        <dbReference type="ARBA" id="ARBA00044876"/>
    </source>
</evidence>
<comment type="catalytic activity">
    <reaction evidence="5">
        <text>L-alpha-aminoacyl-L-histidine(out) = L-alpha-aminoacyl-L-histidine(in)</text>
        <dbReference type="Rhea" id="RHEA:79375"/>
        <dbReference type="ChEBI" id="CHEBI:229967"/>
    </reaction>
</comment>
<comment type="catalytic activity">
    <reaction evidence="4">
        <text>L-alpha-aminoacyl-L-arginine(out) = L-alpha-aminoacyl-L-arginine(in)</text>
        <dbReference type="Rhea" id="RHEA:79367"/>
        <dbReference type="ChEBI" id="CHEBI:229968"/>
    </reaction>
</comment>
<dbReference type="InterPro" id="IPR011701">
    <property type="entry name" value="MFS"/>
</dbReference>
<proteinExistence type="predicted"/>
<comment type="catalytic activity">
    <reaction evidence="14">
        <text>L-lysyl-glycine(out) = L-lysyl-glycine(in)</text>
        <dbReference type="Rhea" id="RHEA:79407"/>
        <dbReference type="ChEBI" id="CHEBI:191202"/>
    </reaction>
</comment>
<evidence type="ECO:0000256" key="12">
    <source>
        <dbReference type="ARBA" id="ARBA00044912"/>
    </source>
</evidence>
<evidence type="ECO:0000256" key="8">
    <source>
        <dbReference type="ARBA" id="ARBA00044898"/>
    </source>
</evidence>
<keyword evidence="20" id="KW-0812">Transmembrane</keyword>
<reference evidence="21" key="1">
    <citation type="journal article" date="2019" name="Environ. Microbiol.">
        <title>Fungal ecological strategies reflected in gene transcription - a case study of two litter decomposers.</title>
        <authorList>
            <person name="Barbi F."/>
            <person name="Kohler A."/>
            <person name="Barry K."/>
            <person name="Baskaran P."/>
            <person name="Daum C."/>
            <person name="Fauchery L."/>
            <person name="Ihrmark K."/>
            <person name="Kuo A."/>
            <person name="LaButti K."/>
            <person name="Lipzen A."/>
            <person name="Morin E."/>
            <person name="Grigoriev I.V."/>
            <person name="Henrissat B."/>
            <person name="Lindahl B."/>
            <person name="Martin F."/>
        </authorList>
    </citation>
    <scope>NUCLEOTIDE SEQUENCE</scope>
    <source>
        <strain evidence="21">JB14</strain>
    </source>
</reference>
<evidence type="ECO:0000256" key="1">
    <source>
        <dbReference type="ARBA" id="ARBA00004141"/>
    </source>
</evidence>
<feature type="compositionally biased region" description="Basic and acidic residues" evidence="19">
    <location>
        <begin position="507"/>
        <end position="518"/>
    </location>
</feature>
<feature type="compositionally biased region" description="Polar residues" evidence="19">
    <location>
        <begin position="496"/>
        <end position="506"/>
    </location>
</feature>
<comment type="catalytic activity">
    <reaction evidence="8">
        <text>L-aspartyl-L-lysine(out) = L-aspartyl-L-lysine(in)</text>
        <dbReference type="Rhea" id="RHEA:79411"/>
        <dbReference type="ChEBI" id="CHEBI:229953"/>
    </reaction>
</comment>
<organism evidence="21 22">
    <name type="scientific">Gymnopus androsaceus JB14</name>
    <dbReference type="NCBI Taxonomy" id="1447944"/>
    <lineage>
        <taxon>Eukaryota</taxon>
        <taxon>Fungi</taxon>
        <taxon>Dikarya</taxon>
        <taxon>Basidiomycota</taxon>
        <taxon>Agaricomycotina</taxon>
        <taxon>Agaricomycetes</taxon>
        <taxon>Agaricomycetidae</taxon>
        <taxon>Agaricales</taxon>
        <taxon>Marasmiineae</taxon>
        <taxon>Omphalotaceae</taxon>
        <taxon>Gymnopus</taxon>
    </lineage>
</organism>
<feature type="transmembrane region" description="Helical" evidence="20">
    <location>
        <begin position="175"/>
        <end position="200"/>
    </location>
</feature>
<protein>
    <recommendedName>
        <fullName evidence="15">Lysosomal dipeptide transporter MFSD1</fullName>
    </recommendedName>
    <alternativeName>
        <fullName evidence="16">Major facilitator superfamily domain-containing protein 1</fullName>
    </alternativeName>
</protein>
<dbReference type="EMBL" id="ML769384">
    <property type="protein sequence ID" value="KAE9411116.1"/>
    <property type="molecule type" value="Genomic_DNA"/>
</dbReference>
<comment type="catalytic activity">
    <reaction evidence="6">
        <text>L-lysyl-L-alpha-amino acid(out) = L-lysyl-L-alpha-amino acid(in)</text>
        <dbReference type="Rhea" id="RHEA:79387"/>
        <dbReference type="ChEBI" id="CHEBI:229965"/>
    </reaction>
</comment>
<feature type="transmembrane region" description="Helical" evidence="20">
    <location>
        <begin position="91"/>
        <end position="111"/>
    </location>
</feature>
<dbReference type="PANTHER" id="PTHR23512:SF12">
    <property type="entry name" value="TRANSPORTER, PUTATIVE (AFU_ORTHOLOGUE AFUA_4G00260)-RELATED"/>
    <property type="match status" value="1"/>
</dbReference>
<dbReference type="Proteomes" id="UP000799118">
    <property type="component" value="Unassembled WGS sequence"/>
</dbReference>
<sequence>MTKTYSVEEVCSFPTSIPKTLISNEDMLRSSGNLHRHSDAALKRRAFFIRSLALLCACFLSVGSHYASYILGPLKSKLSRELGASNTEFSLLFSAYSLNSTWTPLVGGLICSTLGTTFTSILATSIILAGQVVLLVGQIWGNIRMMAFGLFIFGLGVSPLAVVQETIIVRFFKSHGLGVSMAFGLIVGKGASFVAARTSYPLTEHWGSHAPFYVATFLAAMSVFVNLCYIMASRWFVDGAFAELEAADISEEAKRRSCHNMTEAQALEKVARKKMVHLRDVTKLGDVFWAYVGLNVLCGMLWSPFTHLASNIIEKRYEMQEESAADAASYLLAGSIFLYPVCGFLVDRFKHKPVVVQLMLASSTLTLLAFGWLVLPPDTTGSPIPAIASFAIGHGFSPLLLVVIVPKIVSLKYVSTALGVHKSLEQTGSTIFQTFAGMALDIHSKDPGSGKPKGTETGIQRLLNVFFSINIVHLLVIMGLAYLQRQKDLAEAAKTRSVSASPNPNRDSGRQSSEHDVGESQPLLQAADSRLYVHSSRGQSHSSTGSRIRQSMRYEKRMLAERRRGSVFAGCFAGLILFAWVLFMGTAYSRLGLGKKH</sequence>
<evidence type="ECO:0000256" key="6">
    <source>
        <dbReference type="ARBA" id="ARBA00044891"/>
    </source>
</evidence>
<evidence type="ECO:0000256" key="13">
    <source>
        <dbReference type="ARBA" id="ARBA00044919"/>
    </source>
</evidence>
<feature type="transmembrane region" description="Helical" evidence="20">
    <location>
        <begin position="288"/>
        <end position="307"/>
    </location>
</feature>
<feature type="transmembrane region" description="Helical" evidence="20">
    <location>
        <begin position="327"/>
        <end position="346"/>
    </location>
</feature>
<evidence type="ECO:0000256" key="7">
    <source>
        <dbReference type="ARBA" id="ARBA00044893"/>
    </source>
</evidence>
<feature type="transmembrane region" description="Helical" evidence="20">
    <location>
        <begin position="52"/>
        <end position="71"/>
    </location>
</feature>
<evidence type="ECO:0000313" key="21">
    <source>
        <dbReference type="EMBL" id="KAE9411116.1"/>
    </source>
</evidence>
<comment type="subunit">
    <text evidence="18">Homodimer. Interacts with lysosomal protein GLMP (via lumenal domain); the interaction starts while both proteins are still in the endoplasmic reticulum and is required for stabilization of MFSD1 in lysosomes but has no direct effect on its targeting to lysosomes or transporter activity.</text>
</comment>
<keyword evidence="22" id="KW-1185">Reference proteome</keyword>
<feature type="transmembrane region" description="Helical" evidence="20">
    <location>
        <begin position="146"/>
        <end position="163"/>
    </location>
</feature>
<comment type="catalytic activity">
    <reaction evidence="11">
        <text>L-arginyl-glycine(out) = L-arginyl-glycine(in)</text>
        <dbReference type="Rhea" id="RHEA:79391"/>
        <dbReference type="ChEBI" id="CHEBI:229955"/>
    </reaction>
</comment>
<comment type="catalytic activity">
    <reaction evidence="13">
        <text>L-alanyl-L-lysine(out) = L-alanyl-L-lysine(in)</text>
        <dbReference type="Rhea" id="RHEA:79415"/>
        <dbReference type="ChEBI" id="CHEBI:192470"/>
    </reaction>
</comment>
<name>A0A6A4IKT8_9AGAR</name>
<comment type="function">
    <text evidence="17">Lysosomal dipeptide uniporter that selectively exports lysine, arginine or histidine-containing dipeptides with a net positive charge from the lysosome lumen into the cytosol. Could play a role in a specific type of protein O-glycosylation indirectly regulating macrophages migration and tissue invasion. Also essential for liver homeostasis.</text>
</comment>
<dbReference type="SUPFAM" id="SSF103473">
    <property type="entry name" value="MFS general substrate transporter"/>
    <property type="match status" value="1"/>
</dbReference>
<feature type="region of interest" description="Disordered" evidence="19">
    <location>
        <begin position="493"/>
        <end position="520"/>
    </location>
</feature>
<feature type="transmembrane region" description="Helical" evidence="20">
    <location>
        <begin position="212"/>
        <end position="232"/>
    </location>
</feature>
<dbReference type="OrthoDB" id="10255148at2759"/>
<keyword evidence="20" id="KW-0472">Membrane</keyword>
<evidence type="ECO:0000256" key="18">
    <source>
        <dbReference type="ARBA" id="ARBA00046376"/>
    </source>
</evidence>
<dbReference type="Pfam" id="PF07690">
    <property type="entry name" value="MFS_1"/>
    <property type="match status" value="1"/>
</dbReference>
<keyword evidence="20" id="KW-1133">Transmembrane helix</keyword>
<evidence type="ECO:0000256" key="5">
    <source>
        <dbReference type="ARBA" id="ARBA00044884"/>
    </source>
</evidence>
<feature type="transmembrane region" description="Helical" evidence="20">
    <location>
        <begin position="358"/>
        <end position="375"/>
    </location>
</feature>
<dbReference type="AlphaFoldDB" id="A0A6A4IKT8"/>
<comment type="catalytic activity">
    <reaction evidence="3">
        <text>L-histidyl-glycine(out) = L-histidyl-glycine(in)</text>
        <dbReference type="Rhea" id="RHEA:79395"/>
        <dbReference type="ChEBI" id="CHEBI:229957"/>
    </reaction>
</comment>
<evidence type="ECO:0000256" key="3">
    <source>
        <dbReference type="ARBA" id="ARBA00044878"/>
    </source>
</evidence>
<evidence type="ECO:0000256" key="4">
    <source>
        <dbReference type="ARBA" id="ARBA00044881"/>
    </source>
</evidence>
<evidence type="ECO:0000313" key="22">
    <source>
        <dbReference type="Proteomes" id="UP000799118"/>
    </source>
</evidence>
<evidence type="ECO:0000256" key="14">
    <source>
        <dbReference type="ARBA" id="ARBA00044924"/>
    </source>
</evidence>
<evidence type="ECO:0000256" key="15">
    <source>
        <dbReference type="ARBA" id="ARBA00044985"/>
    </source>
</evidence>